<dbReference type="Gene3D" id="3.40.50.720">
    <property type="entry name" value="NAD(P)-binding Rossmann-like Domain"/>
    <property type="match status" value="1"/>
</dbReference>
<gene>
    <name evidence="1" type="ORF">KC207_15405</name>
</gene>
<reference evidence="1" key="1">
    <citation type="submission" date="2021-04" db="EMBL/GenBank/DDBJ databases">
        <title>Phycicoccus avicenniae sp. nov., a novel endophytic actinomycetes isolated from branch of Avicennia mariana.</title>
        <authorList>
            <person name="Tuo L."/>
        </authorList>
    </citation>
    <scope>NUCLEOTIDE SEQUENCE</scope>
    <source>
        <strain evidence="1">BSK3Z-2</strain>
    </source>
</reference>
<dbReference type="RefSeq" id="WP_211604204.1">
    <property type="nucleotide sequence ID" value="NZ_JAGSNF010000022.1"/>
</dbReference>
<protein>
    <submittedName>
        <fullName evidence="1">3-beta hydroxysteroid dehydrogenase</fullName>
    </submittedName>
</protein>
<dbReference type="InterPro" id="IPR036291">
    <property type="entry name" value="NAD(P)-bd_dom_sf"/>
</dbReference>
<evidence type="ECO:0000313" key="1">
    <source>
        <dbReference type="EMBL" id="MBR7744683.1"/>
    </source>
</evidence>
<organism evidence="1 2">
    <name type="scientific">Phycicoccus avicenniae</name>
    <dbReference type="NCBI Taxonomy" id="2828860"/>
    <lineage>
        <taxon>Bacteria</taxon>
        <taxon>Bacillati</taxon>
        <taxon>Actinomycetota</taxon>
        <taxon>Actinomycetes</taxon>
        <taxon>Micrococcales</taxon>
        <taxon>Intrasporangiaceae</taxon>
        <taxon>Phycicoccus</taxon>
    </lineage>
</organism>
<dbReference type="SUPFAM" id="SSF51735">
    <property type="entry name" value="NAD(P)-binding Rossmann-fold domains"/>
    <property type="match status" value="1"/>
</dbReference>
<comment type="caution">
    <text evidence="1">The sequence shown here is derived from an EMBL/GenBank/DDBJ whole genome shotgun (WGS) entry which is preliminary data.</text>
</comment>
<evidence type="ECO:0000313" key="2">
    <source>
        <dbReference type="Proteomes" id="UP000677016"/>
    </source>
</evidence>
<dbReference type="EMBL" id="JAGSNF010000022">
    <property type="protein sequence ID" value="MBR7744683.1"/>
    <property type="molecule type" value="Genomic_DNA"/>
</dbReference>
<name>A0A941I010_9MICO</name>
<accession>A0A941I010</accession>
<keyword evidence="2" id="KW-1185">Reference proteome</keyword>
<proteinExistence type="predicted"/>
<dbReference type="Proteomes" id="UP000677016">
    <property type="component" value="Unassembled WGS sequence"/>
</dbReference>
<dbReference type="AlphaFoldDB" id="A0A941I010"/>
<sequence>MRVVVLGATGEMGGLVVDLLGARGHAVVPASRASGVDVLAAGLADVLRGADAVVDCLNVETLSRREAVSFFGGTASAVTTAARDAGVPHLVLTSIVGTTDPAVSRSTGYYAGKAVQEETHAAAAVPVSVVRSTAWFTLAETFLRQVRIGPVAVVPRMRLRPVHPAAVADLLVEVVVSGPSTGPAVTDGPAVHEVAGPDTTDSATMARAVATRDGEGVRVLSFPAPFRGMRHGLLPGPTARRDERGFADWVSRRSG</sequence>